<dbReference type="PANTHER" id="PTHR34597:SF3">
    <property type="entry name" value="OUTER MEMBRANE TRANSPORTER CDIB"/>
    <property type="match status" value="1"/>
</dbReference>
<evidence type="ECO:0000313" key="10">
    <source>
        <dbReference type="EMBL" id="EEQ08855.1"/>
    </source>
</evidence>
<reference evidence="10" key="1">
    <citation type="submission" date="2008-12" db="EMBL/GenBank/DDBJ databases">
        <title>Annotation of the Yersinia mollaretii ATCC 43969 genome.</title>
        <authorList>
            <person name="Read T.D."/>
            <person name="Akmal A."/>
            <person name="Bishop-Lilly K."/>
            <person name="Chen P.E."/>
            <person name="Cook C."/>
            <person name="Kiley M.P."/>
            <person name="Lentz S."/>
            <person name="Mateczun A."/>
            <person name="Nagarajan N."/>
            <person name="Nolan N."/>
            <person name="Osborne B.I."/>
            <person name="Pop M."/>
            <person name="Sozhamannan S."/>
            <person name="Stewart A.C."/>
            <person name="Sulakvelidze A."/>
            <person name="Thomason B."/>
            <person name="Willner K."/>
            <person name="Zwick M.E."/>
        </authorList>
    </citation>
    <scope>NUCLEOTIDE SEQUENCE [LARGE SCALE GENOMIC DNA]</scope>
    <source>
        <strain evidence="10">ATCC 43969</strain>
    </source>
</reference>
<dbReference type="InterPro" id="IPR051544">
    <property type="entry name" value="TPS_OM_transporter"/>
</dbReference>
<dbReference type="Proteomes" id="UP000003027">
    <property type="component" value="Unassembled WGS sequence"/>
</dbReference>
<keyword evidence="11" id="KW-1185">Reference proteome</keyword>
<evidence type="ECO:0000256" key="8">
    <source>
        <dbReference type="ARBA" id="ARBA00023237"/>
    </source>
</evidence>
<evidence type="ECO:0000256" key="5">
    <source>
        <dbReference type="ARBA" id="ARBA00022692"/>
    </source>
</evidence>
<accession>A0ABP2EE74</accession>
<name>A0ABP2EE74_YERMW</name>
<keyword evidence="8" id="KW-0998">Cell outer membrane</keyword>
<dbReference type="Pfam" id="PF08479">
    <property type="entry name" value="POTRA_2"/>
    <property type="match status" value="1"/>
</dbReference>
<dbReference type="InterPro" id="IPR035251">
    <property type="entry name" value="ShlB_POTRA"/>
</dbReference>
<dbReference type="PROSITE" id="PS51779">
    <property type="entry name" value="POTRA"/>
    <property type="match status" value="1"/>
</dbReference>
<comment type="subcellular location">
    <subcellularLocation>
        <location evidence="1">Cell outer membrane</location>
    </subcellularLocation>
</comment>
<feature type="domain" description="POTRA" evidence="9">
    <location>
        <begin position="93"/>
        <end position="169"/>
    </location>
</feature>
<evidence type="ECO:0000259" key="9">
    <source>
        <dbReference type="PROSITE" id="PS51779"/>
    </source>
</evidence>
<evidence type="ECO:0000256" key="4">
    <source>
        <dbReference type="ARBA" id="ARBA00022452"/>
    </source>
</evidence>
<comment type="caution">
    <text evidence="10">The sequence shown here is derived from an EMBL/GenBank/DDBJ whole genome shotgun (WGS) entry which is preliminary data.</text>
</comment>
<organism evidence="10 11">
    <name type="scientific">Yersinia mollaretii (strain ATCC 43969 / DSM 18520 / CIP 103324 / CNY 7263 / WAIP 204)</name>
    <dbReference type="NCBI Taxonomy" id="349967"/>
    <lineage>
        <taxon>Bacteria</taxon>
        <taxon>Pseudomonadati</taxon>
        <taxon>Pseudomonadota</taxon>
        <taxon>Gammaproteobacteria</taxon>
        <taxon>Enterobacterales</taxon>
        <taxon>Yersiniaceae</taxon>
        <taxon>Yersinia</taxon>
    </lineage>
</organism>
<keyword evidence="3" id="KW-0813">Transport</keyword>
<proteinExistence type="inferred from homology"/>
<dbReference type="Pfam" id="PF17287">
    <property type="entry name" value="POTRA_3"/>
    <property type="match status" value="1"/>
</dbReference>
<keyword evidence="5" id="KW-0812">Transmembrane</keyword>
<dbReference type="InterPro" id="IPR027282">
    <property type="entry name" value="TPS"/>
</dbReference>
<dbReference type="EMBL" id="AALD02000063">
    <property type="protein sequence ID" value="EEQ08855.1"/>
    <property type="molecule type" value="Genomic_DNA"/>
</dbReference>
<gene>
    <name evidence="10" type="ORF">ymoll0001_39740</name>
</gene>
<protein>
    <submittedName>
        <fullName evidence="10">Hemolysin activator protein</fullName>
    </submittedName>
</protein>
<dbReference type="InterPro" id="IPR005565">
    <property type="entry name" value="Hemolysn_activator_HlyB_C"/>
</dbReference>
<evidence type="ECO:0000256" key="1">
    <source>
        <dbReference type="ARBA" id="ARBA00004442"/>
    </source>
</evidence>
<dbReference type="InterPro" id="IPR013686">
    <property type="entry name" value="Polypept-transport_assoc_ShlB"/>
</dbReference>
<evidence type="ECO:0000256" key="7">
    <source>
        <dbReference type="ARBA" id="ARBA00023136"/>
    </source>
</evidence>
<evidence type="ECO:0000256" key="3">
    <source>
        <dbReference type="ARBA" id="ARBA00022448"/>
    </source>
</evidence>
<keyword evidence="6" id="KW-0653">Protein transport</keyword>
<sequence>MMLGIYSPKYWGRVFCVLRSYYFILMAGLLLPVIAIPSASYSAELAPAQQSIHQQERQRALEERLAPSTPDVRLSAPSASFGRLIFPVEKPCFMIDRVNISGAEPLPRWLPLQRLADQAKGQCLGGQGINLLMSQMQNRLIDHGYVTTRVLAPQQDLNNGTLALHVVPGKIRHVELTPESGSHVTLFSAFPARPGNLLDLRDIEQGLENLQRVPTVQASMELVPGDAPGETDIALSWQQSKMWRLAASLDDSGTRSTGRYQGGATLFLDNPLSLSDLFYLSAGGSIKNRGDKGTDNLTGHYSLPFGYWTAGITASSYDYHQTVAGLNGDYSYRGESENVSLQLSRLLHRNASQKTTLTYDVLTRSSKNYINDTEVEVQRRRTSGWRVGLEHRHFISQATLDAGVSYQRGTRWFGAVPAQEEYFGEATALSKILRLNAQLDIPFKVQAQNFHYNLNYQRQSTNTALTPQDQFAIGGRWSVRGFDGERTLNADRGWTVRNDLGWYTPLPGHELYVGVDYGEVSGPSDPYLLGQHLAGSVVGVRGNLLNTRYDLFAGKPLSKPDGFKTDSVTVGFNLNWQY</sequence>
<evidence type="ECO:0000256" key="6">
    <source>
        <dbReference type="ARBA" id="ARBA00022927"/>
    </source>
</evidence>
<comment type="similarity">
    <text evidence="2">Belongs to the TPS (TC 1.B.20) family.</text>
</comment>
<dbReference type="PIRSF" id="PIRSF029745">
    <property type="entry name" value="FhaC"/>
    <property type="match status" value="1"/>
</dbReference>
<evidence type="ECO:0000313" key="11">
    <source>
        <dbReference type="Proteomes" id="UP000003027"/>
    </source>
</evidence>
<dbReference type="PANTHER" id="PTHR34597">
    <property type="entry name" value="SLR1661 PROTEIN"/>
    <property type="match status" value="1"/>
</dbReference>
<dbReference type="InterPro" id="IPR034746">
    <property type="entry name" value="POTRA"/>
</dbReference>
<dbReference type="Gene3D" id="3.10.20.310">
    <property type="entry name" value="membrane protein fhac"/>
    <property type="match status" value="1"/>
</dbReference>
<keyword evidence="4" id="KW-1134">Transmembrane beta strand</keyword>
<evidence type="ECO:0000256" key="2">
    <source>
        <dbReference type="ARBA" id="ARBA00009055"/>
    </source>
</evidence>
<dbReference type="Pfam" id="PF03865">
    <property type="entry name" value="ShlB"/>
    <property type="match status" value="1"/>
</dbReference>
<dbReference type="Gene3D" id="2.40.160.50">
    <property type="entry name" value="membrane protein fhac: a member of the omp85/tpsb transporter family"/>
    <property type="match status" value="1"/>
</dbReference>
<keyword evidence="7" id="KW-0472">Membrane</keyword>